<dbReference type="SUPFAM" id="SSF55486">
    <property type="entry name" value="Metalloproteases ('zincins'), catalytic domain"/>
    <property type="match status" value="1"/>
</dbReference>
<keyword evidence="6" id="KW-1185">Reference proteome</keyword>
<accession>A0A9N9R8I7</accession>
<keyword evidence="3" id="KW-0812">Transmembrane</keyword>
<reference evidence="5" key="2">
    <citation type="submission" date="2022-10" db="EMBL/GenBank/DDBJ databases">
        <authorList>
            <consortium name="ENA_rothamsted_submissions"/>
            <consortium name="culmorum"/>
            <person name="King R."/>
        </authorList>
    </citation>
    <scope>NUCLEOTIDE SEQUENCE</scope>
</reference>
<dbReference type="Gene3D" id="1.10.1380.10">
    <property type="entry name" value="Neutral endopeptidase , domain2"/>
    <property type="match status" value="1"/>
</dbReference>
<evidence type="ECO:0000313" key="6">
    <source>
        <dbReference type="Proteomes" id="UP001153714"/>
    </source>
</evidence>
<dbReference type="AlphaFoldDB" id="A0A9N9R8I7"/>
<evidence type="ECO:0000256" key="1">
    <source>
        <dbReference type="ARBA" id="ARBA00004401"/>
    </source>
</evidence>
<dbReference type="Gene3D" id="3.40.390.10">
    <property type="entry name" value="Collagenase (Catalytic Domain)"/>
    <property type="match status" value="1"/>
</dbReference>
<dbReference type="PANTHER" id="PTHR11733">
    <property type="entry name" value="ZINC METALLOPROTEASE FAMILY M13 NEPRILYSIN-RELATED"/>
    <property type="match status" value="1"/>
</dbReference>
<dbReference type="GO" id="GO:0016485">
    <property type="term" value="P:protein processing"/>
    <property type="evidence" value="ECO:0007669"/>
    <property type="project" value="TreeGrafter"/>
</dbReference>
<dbReference type="InterPro" id="IPR042089">
    <property type="entry name" value="Peptidase_M13_dom_2"/>
</dbReference>
<comment type="subcellular location">
    <subcellularLocation>
        <location evidence="1">Cell membrane</location>
        <topology evidence="1">Single-pass type II membrane protein</topology>
    </subcellularLocation>
</comment>
<dbReference type="InterPro" id="IPR000718">
    <property type="entry name" value="Peptidase_M13"/>
</dbReference>
<gene>
    <name evidence="5" type="ORF">DIATSA_LOCUS9318</name>
</gene>
<feature type="transmembrane region" description="Helical" evidence="3">
    <location>
        <begin position="84"/>
        <end position="106"/>
    </location>
</feature>
<dbReference type="OrthoDB" id="6475849at2759"/>
<sequence>MRRRRRVCAAAEANATAPLGAHHRLYIILGAHTDVSREWRIGYFKRFQPGRGEQFNRIILLANPHRTLEYTFLNFERTVRCSSVLIGALGLSLIALAVYTAVLVLAEYKSPRPCITEECVATASRMIESLNKDVDPCTDFYEFACGGWIKKNPVPEWASSWDQLAKLREQLVIDLRELLEADDEKDLPESVMKAKSLYRTCINIDKLEEDGIKPIQKVLEKLELPPLPPRSPTANFTWVVAAGRARRMLGLNVLLSVQVAEDVRNTSRNRIVIEQVSPGFSDRYLLQPEQFAHEVGQYRKYIRDVIALSDPTINADGFADDIVEFSKSLAKIMTPVEVRRSGTHLFHEVSMQQLIQGSNGGPAEWKSHDWERYMSLVFANTSVSLQGVTDRVIVMDLPYLHKLATLLADAPPLLLDDLQIYCEAPLSRLNEAIANTNFNLQLIAEWSRAFGLSVNPVKTQTMIVGSSRLLSRVDTQILPKVVFEGVDIPFSQTVKNLGVVMDGHLGWGPQLQSISRKLYASAALLRRLRNFLPTTTKVALAQSLLLPVLDYADACYLDLSEDQLNKLERLQNFCIRFIFGLRKYDHVSNYRSELKWLPIRLRRNSRLLSLLYNILFNPTYPHYLKERFSFLHCTNSYTLRSSESLSLEIPSHCTSFYDSSFTVQAARLWNSLPVSIRQAKSLQIFKNSVKEFYLSQ</sequence>
<feature type="domain" description="Peptidase M13 N-terminal" evidence="4">
    <location>
        <begin position="136"/>
        <end position="419"/>
    </location>
</feature>
<protein>
    <recommendedName>
        <fullName evidence="4">Peptidase M13 N-terminal domain-containing protein</fullName>
    </recommendedName>
</protein>
<reference evidence="5" key="1">
    <citation type="submission" date="2021-12" db="EMBL/GenBank/DDBJ databases">
        <authorList>
            <person name="King R."/>
        </authorList>
    </citation>
    <scope>NUCLEOTIDE SEQUENCE</scope>
</reference>
<dbReference type="InterPro" id="IPR024079">
    <property type="entry name" value="MetalloPept_cat_dom_sf"/>
</dbReference>
<evidence type="ECO:0000256" key="3">
    <source>
        <dbReference type="SAM" id="Phobius"/>
    </source>
</evidence>
<organism evidence="5 6">
    <name type="scientific">Diatraea saccharalis</name>
    <name type="common">sugarcane borer</name>
    <dbReference type="NCBI Taxonomy" id="40085"/>
    <lineage>
        <taxon>Eukaryota</taxon>
        <taxon>Metazoa</taxon>
        <taxon>Ecdysozoa</taxon>
        <taxon>Arthropoda</taxon>
        <taxon>Hexapoda</taxon>
        <taxon>Insecta</taxon>
        <taxon>Pterygota</taxon>
        <taxon>Neoptera</taxon>
        <taxon>Endopterygota</taxon>
        <taxon>Lepidoptera</taxon>
        <taxon>Glossata</taxon>
        <taxon>Ditrysia</taxon>
        <taxon>Pyraloidea</taxon>
        <taxon>Crambidae</taxon>
        <taxon>Crambinae</taxon>
        <taxon>Diatraea</taxon>
    </lineage>
</organism>
<dbReference type="Proteomes" id="UP001153714">
    <property type="component" value="Chromosome 4"/>
</dbReference>
<dbReference type="EMBL" id="OU893335">
    <property type="protein sequence ID" value="CAG9791721.1"/>
    <property type="molecule type" value="Genomic_DNA"/>
</dbReference>
<dbReference type="GO" id="GO:0004222">
    <property type="term" value="F:metalloendopeptidase activity"/>
    <property type="evidence" value="ECO:0007669"/>
    <property type="project" value="InterPro"/>
</dbReference>
<evidence type="ECO:0000313" key="5">
    <source>
        <dbReference type="EMBL" id="CAG9791721.1"/>
    </source>
</evidence>
<proteinExistence type="inferred from homology"/>
<name>A0A9N9R8I7_9NEOP</name>
<evidence type="ECO:0000259" key="4">
    <source>
        <dbReference type="Pfam" id="PF05649"/>
    </source>
</evidence>
<keyword evidence="3" id="KW-0472">Membrane</keyword>
<dbReference type="InterPro" id="IPR008753">
    <property type="entry name" value="Peptidase_M13_N"/>
</dbReference>
<dbReference type="PROSITE" id="PS51885">
    <property type="entry name" value="NEPRILYSIN"/>
    <property type="match status" value="1"/>
</dbReference>
<keyword evidence="3" id="KW-1133">Transmembrane helix</keyword>
<evidence type="ECO:0000256" key="2">
    <source>
        <dbReference type="ARBA" id="ARBA00007357"/>
    </source>
</evidence>
<dbReference type="PANTHER" id="PTHR11733:SF133">
    <property type="entry name" value="PHOSPHATE-REGULATING NEUTRAL ENDOPEPTIDASE PHEX"/>
    <property type="match status" value="1"/>
</dbReference>
<dbReference type="GO" id="GO:0005886">
    <property type="term" value="C:plasma membrane"/>
    <property type="evidence" value="ECO:0007669"/>
    <property type="project" value="UniProtKB-SubCell"/>
</dbReference>
<dbReference type="Pfam" id="PF05649">
    <property type="entry name" value="Peptidase_M13_N"/>
    <property type="match status" value="1"/>
</dbReference>
<comment type="similarity">
    <text evidence="2">Belongs to the peptidase M13 family.</text>
</comment>